<keyword evidence="2" id="KW-1185">Reference proteome</keyword>
<dbReference type="SUPFAM" id="SSF48452">
    <property type="entry name" value="TPR-like"/>
    <property type="match status" value="1"/>
</dbReference>
<organism evidence="1 2">
    <name type="scientific">Pseudovibrio ascidiaceicola</name>
    <dbReference type="NCBI Taxonomy" id="285279"/>
    <lineage>
        <taxon>Bacteria</taxon>
        <taxon>Pseudomonadati</taxon>
        <taxon>Pseudomonadota</taxon>
        <taxon>Alphaproteobacteria</taxon>
        <taxon>Hyphomicrobiales</taxon>
        <taxon>Stappiaceae</taxon>
        <taxon>Pseudovibrio</taxon>
    </lineage>
</organism>
<name>A0A1I4FF26_9HYPH</name>
<evidence type="ECO:0000313" key="2">
    <source>
        <dbReference type="Proteomes" id="UP000199598"/>
    </source>
</evidence>
<proteinExistence type="predicted"/>
<protein>
    <recommendedName>
        <fullName evidence="3">Tetratricopeptide repeat protein</fullName>
    </recommendedName>
</protein>
<gene>
    <name evidence="1" type="ORF">SAMN04488518_11866</name>
</gene>
<evidence type="ECO:0000313" key="1">
    <source>
        <dbReference type="EMBL" id="SFL15406.1"/>
    </source>
</evidence>
<comment type="caution">
    <text evidence="1">The sequence shown here is derived from an EMBL/GenBank/DDBJ whole genome shotgun (WGS) entry which is preliminary data.</text>
</comment>
<dbReference type="Proteomes" id="UP000199598">
    <property type="component" value="Unassembled WGS sequence"/>
</dbReference>
<dbReference type="EMBL" id="FOSK01000018">
    <property type="protein sequence ID" value="SFL15406.1"/>
    <property type="molecule type" value="Genomic_DNA"/>
</dbReference>
<evidence type="ECO:0008006" key="3">
    <source>
        <dbReference type="Google" id="ProtNLM"/>
    </source>
</evidence>
<dbReference type="InterPro" id="IPR011990">
    <property type="entry name" value="TPR-like_helical_dom_sf"/>
</dbReference>
<accession>A0A1I4FF26</accession>
<reference evidence="1 2" key="1">
    <citation type="submission" date="2016-10" db="EMBL/GenBank/DDBJ databases">
        <authorList>
            <person name="Varghese N."/>
            <person name="Submissions S."/>
        </authorList>
    </citation>
    <scope>NUCLEOTIDE SEQUENCE [LARGE SCALE GENOMIC DNA]</scope>
    <source>
        <strain evidence="1 2">DSM 16392</strain>
    </source>
</reference>
<sequence length="134" mass="14268">MNAEDFDSETVKVIAELGFIAVSYGLAEHADSIFKAFQVMRPDQEAGPLGRSLAAMTRGNVDEALLCLENAPPTDTIQTYRGLALLRKGEVDTACEILSEVCEMAAGTPCAEIAAQALSSRDDLANPVSAMMSR</sequence>
<dbReference type="Gene3D" id="1.25.40.10">
    <property type="entry name" value="Tetratricopeptide repeat domain"/>
    <property type="match status" value="1"/>
</dbReference>
<dbReference type="RefSeq" id="WP_063297672.1">
    <property type="nucleotide sequence ID" value="NZ_FOSK01000018.1"/>
</dbReference>